<dbReference type="RefSeq" id="WP_179069479.1">
    <property type="nucleotide sequence ID" value="NZ_JACJTE010000139.1"/>
</dbReference>
<proteinExistence type="predicted"/>
<name>A0ABR8F8Y3_NOSLI</name>
<evidence type="ECO:0000313" key="1">
    <source>
        <dbReference type="EMBL" id="MBD2566076.1"/>
    </source>
</evidence>
<accession>A0ABR8F8Y3</accession>
<protein>
    <submittedName>
        <fullName evidence="1">Uncharacterized protein</fullName>
    </submittedName>
</protein>
<dbReference type="EMBL" id="JACJTE010000139">
    <property type="protein sequence ID" value="MBD2566076.1"/>
    <property type="molecule type" value="Genomic_DNA"/>
</dbReference>
<evidence type="ECO:0000313" key="2">
    <source>
        <dbReference type="Proteomes" id="UP000604661"/>
    </source>
</evidence>
<dbReference type="Proteomes" id="UP000604661">
    <property type="component" value="Unassembled WGS sequence"/>
</dbReference>
<organism evidence="1 2">
    <name type="scientific">Nostoc linckia FACHB-391</name>
    <dbReference type="NCBI Taxonomy" id="2692906"/>
    <lineage>
        <taxon>Bacteria</taxon>
        <taxon>Bacillati</taxon>
        <taxon>Cyanobacteriota</taxon>
        <taxon>Cyanophyceae</taxon>
        <taxon>Nostocales</taxon>
        <taxon>Nostocaceae</taxon>
        <taxon>Nostoc</taxon>
    </lineage>
</organism>
<comment type="caution">
    <text evidence="1">The sequence shown here is derived from an EMBL/GenBank/DDBJ whole genome shotgun (WGS) entry which is preliminary data.</text>
</comment>
<keyword evidence="2" id="KW-1185">Reference proteome</keyword>
<reference evidence="1 2" key="1">
    <citation type="journal article" date="2020" name="ISME J.">
        <title>Comparative genomics reveals insights into cyanobacterial evolution and habitat adaptation.</title>
        <authorList>
            <person name="Chen M.Y."/>
            <person name="Teng W.K."/>
            <person name="Zhao L."/>
            <person name="Hu C.X."/>
            <person name="Zhou Y.K."/>
            <person name="Han B.P."/>
            <person name="Song L.R."/>
            <person name="Shu W.S."/>
        </authorList>
    </citation>
    <scope>NUCLEOTIDE SEQUENCE [LARGE SCALE GENOMIC DNA]</scope>
    <source>
        <strain evidence="1 2">FACHB-391</strain>
    </source>
</reference>
<gene>
    <name evidence="1" type="ORF">H6G95_37155</name>
</gene>
<sequence length="76" mass="8699">MSNTEKLHYDYGSEFEEGEESSWLWIAEMKEPALPEPHCYSLLLSARGTRAAELIKNFQSLSPDEAQEYARKLAFG</sequence>